<dbReference type="CDD" id="cd05254">
    <property type="entry name" value="dTDP_HR_like_SDR_e"/>
    <property type="match status" value="1"/>
</dbReference>
<dbReference type="PANTHER" id="PTHR10491:SF4">
    <property type="entry name" value="METHIONINE ADENOSYLTRANSFERASE 2 SUBUNIT BETA"/>
    <property type="match status" value="1"/>
</dbReference>
<dbReference type="GO" id="GO:0005829">
    <property type="term" value="C:cytosol"/>
    <property type="evidence" value="ECO:0007669"/>
    <property type="project" value="TreeGrafter"/>
</dbReference>
<dbReference type="EMBL" id="PFAN01000088">
    <property type="protein sequence ID" value="PIR94877.1"/>
    <property type="molecule type" value="Genomic_DNA"/>
</dbReference>
<dbReference type="PANTHER" id="PTHR10491">
    <property type="entry name" value="DTDP-4-DEHYDRORHAMNOSE REDUCTASE"/>
    <property type="match status" value="1"/>
</dbReference>
<comment type="similarity">
    <text evidence="1 2">Belongs to the dTDP-4-dehydrorhamnose reductase family.</text>
</comment>
<dbReference type="SUPFAM" id="SSF51735">
    <property type="entry name" value="NAD(P)-binding Rossmann-fold domains"/>
    <property type="match status" value="1"/>
</dbReference>
<feature type="domain" description="RmlD-like substrate binding" evidence="3">
    <location>
        <begin position="3"/>
        <end position="279"/>
    </location>
</feature>
<dbReference type="InterPro" id="IPR005913">
    <property type="entry name" value="dTDP_dehydrorham_reduct"/>
</dbReference>
<dbReference type="Gene3D" id="3.90.25.10">
    <property type="entry name" value="UDP-galactose 4-epimerase, domain 1"/>
    <property type="match status" value="1"/>
</dbReference>
<dbReference type="Gene3D" id="3.40.50.720">
    <property type="entry name" value="NAD(P)-binding Rossmann-like Domain"/>
    <property type="match status" value="1"/>
</dbReference>
<gene>
    <name evidence="4" type="primary">rfbD</name>
    <name evidence="4" type="ORF">COT95_01805</name>
</gene>
<dbReference type="Pfam" id="PF04321">
    <property type="entry name" value="RmlD_sub_bind"/>
    <property type="match status" value="1"/>
</dbReference>
<dbReference type="Proteomes" id="UP000228614">
    <property type="component" value="Unassembled WGS sequence"/>
</dbReference>
<sequence>MRKVLIIGFRGLLGQELAGVFSRAILWDKKEVDITDKNKLNAMLSKVKPDVVINAAAYNAVDNCETTDGFKLAKKINDDAVGYLADFCSKNNALLIHYSTNYVFSGNKKEGYNENDVPAPISKYGYSKLMGEKKITAKKNLKYYLIRTSKLFGVRGKSEFAKENFFDIMLKLANEKKDIKAVDDELSNFTYAPDLAQATKVLLEQNYEYGVYHIVNENPATWYHGARKLFDILKLGVKLIAAGSDEFSRPAKRPRHDILINTKFPKLRNYEDALHEFLKLKSL</sequence>
<dbReference type="InterPro" id="IPR029903">
    <property type="entry name" value="RmlD-like-bd"/>
</dbReference>
<organism evidence="4 5">
    <name type="scientific">Candidatus Falkowbacteria bacterium CG10_big_fil_rev_8_21_14_0_10_37_6</name>
    <dbReference type="NCBI Taxonomy" id="1974563"/>
    <lineage>
        <taxon>Bacteria</taxon>
        <taxon>Candidatus Falkowiibacteriota</taxon>
    </lineage>
</organism>
<dbReference type="UniPathway" id="UPA00124"/>
<reference evidence="5" key="1">
    <citation type="submission" date="2017-09" db="EMBL/GenBank/DDBJ databases">
        <title>Depth-based differentiation of microbial function through sediment-hosted aquifers and enrichment of novel symbionts in the deep terrestrial subsurface.</title>
        <authorList>
            <person name="Probst A.J."/>
            <person name="Ladd B."/>
            <person name="Jarett J.K."/>
            <person name="Geller-Mcgrath D.E."/>
            <person name="Sieber C.M.K."/>
            <person name="Emerson J.B."/>
            <person name="Anantharaman K."/>
            <person name="Thomas B.C."/>
            <person name="Malmstrom R."/>
            <person name="Stieglmeier M."/>
            <person name="Klingl A."/>
            <person name="Woyke T."/>
            <person name="Ryan C.M."/>
            <person name="Banfield J.F."/>
        </authorList>
    </citation>
    <scope>NUCLEOTIDE SEQUENCE [LARGE SCALE GENOMIC DNA]</scope>
</reference>
<evidence type="ECO:0000313" key="5">
    <source>
        <dbReference type="Proteomes" id="UP000228614"/>
    </source>
</evidence>
<dbReference type="AlphaFoldDB" id="A0A2H0V6Y7"/>
<comment type="pathway">
    <text evidence="2">Carbohydrate biosynthesis; dTDP-L-rhamnose biosynthesis.</text>
</comment>
<dbReference type="NCBIfam" id="TIGR01214">
    <property type="entry name" value="rmlD"/>
    <property type="match status" value="1"/>
</dbReference>
<keyword evidence="2" id="KW-0521">NADP</keyword>
<proteinExistence type="inferred from homology"/>
<evidence type="ECO:0000259" key="3">
    <source>
        <dbReference type="Pfam" id="PF04321"/>
    </source>
</evidence>
<dbReference type="GO" id="GO:0008831">
    <property type="term" value="F:dTDP-4-dehydrorhamnose reductase activity"/>
    <property type="evidence" value="ECO:0007669"/>
    <property type="project" value="UniProtKB-EC"/>
</dbReference>
<dbReference type="EC" id="1.1.1.133" evidence="2"/>
<name>A0A2H0V6Y7_9BACT</name>
<dbReference type="GO" id="GO:0019305">
    <property type="term" value="P:dTDP-rhamnose biosynthetic process"/>
    <property type="evidence" value="ECO:0007669"/>
    <property type="project" value="UniProtKB-UniPathway"/>
</dbReference>
<comment type="function">
    <text evidence="2">Catalyzes the reduction of dTDP-6-deoxy-L-lyxo-4-hexulose to yield dTDP-L-rhamnose.</text>
</comment>
<evidence type="ECO:0000256" key="1">
    <source>
        <dbReference type="ARBA" id="ARBA00010944"/>
    </source>
</evidence>
<evidence type="ECO:0000256" key="2">
    <source>
        <dbReference type="RuleBase" id="RU364082"/>
    </source>
</evidence>
<comment type="caution">
    <text evidence="4">The sequence shown here is derived from an EMBL/GenBank/DDBJ whole genome shotgun (WGS) entry which is preliminary data.</text>
</comment>
<accession>A0A2H0V6Y7</accession>
<dbReference type="InterPro" id="IPR036291">
    <property type="entry name" value="NAD(P)-bd_dom_sf"/>
</dbReference>
<keyword evidence="2" id="KW-0560">Oxidoreductase</keyword>
<protein>
    <recommendedName>
        <fullName evidence="2">dTDP-4-dehydrorhamnose reductase</fullName>
        <ecNumber evidence="2">1.1.1.133</ecNumber>
    </recommendedName>
</protein>
<evidence type="ECO:0000313" key="4">
    <source>
        <dbReference type="EMBL" id="PIR94877.1"/>
    </source>
</evidence>